<evidence type="ECO:0000313" key="1">
    <source>
        <dbReference type="EMBL" id="MEQ2441650.1"/>
    </source>
</evidence>
<organism evidence="1 2">
    <name type="scientific">Solibaculum intestinale</name>
    <dbReference type="NCBI Taxonomy" id="3133165"/>
    <lineage>
        <taxon>Bacteria</taxon>
        <taxon>Bacillati</taxon>
        <taxon>Bacillota</taxon>
        <taxon>Clostridia</taxon>
        <taxon>Eubacteriales</taxon>
        <taxon>Oscillospiraceae</taxon>
        <taxon>Solibaculum</taxon>
    </lineage>
</organism>
<reference evidence="1 2" key="1">
    <citation type="submission" date="2024-03" db="EMBL/GenBank/DDBJ databases">
        <title>Human intestinal bacterial collection.</title>
        <authorList>
            <person name="Pauvert C."/>
            <person name="Hitch T.C.A."/>
            <person name="Clavel T."/>
        </authorList>
    </citation>
    <scope>NUCLEOTIDE SEQUENCE [LARGE SCALE GENOMIC DNA]</scope>
    <source>
        <strain evidence="1 2">CLA-JM-H44</strain>
    </source>
</reference>
<dbReference type="EMBL" id="JBBMFD010000033">
    <property type="protein sequence ID" value="MEQ2441650.1"/>
    <property type="molecule type" value="Genomic_DNA"/>
</dbReference>
<keyword evidence="2" id="KW-1185">Reference proteome</keyword>
<sequence>MSETSMFFDSYPEDERKYSSAAFAKFMQLFYADGVVMNGDSCLQVRRREGELAITVDPGKAIVRGYAYFNENEPLVLLVPRSNSTYSRIDRVVLRLDLQEKARSVSLKILEGLPGANPSPKPLTRNDITWELSLAQLHVPANATMVTAVIDERLDKSVCGAAAGLYTLNAQDYQQRAEEILNQLANQGYVTLTEYNSRVNQNVKTTASPTFAGLTVNGTISGTAANAANLGGIGPEGYQRKVTVGTQVPATLAEGEIFVLV</sequence>
<dbReference type="Proteomes" id="UP001489509">
    <property type="component" value="Unassembled WGS sequence"/>
</dbReference>
<name>A0ABV1E2W1_9FIRM</name>
<comment type="caution">
    <text evidence="1">The sequence shown here is derived from an EMBL/GenBank/DDBJ whole genome shotgun (WGS) entry which is preliminary data.</text>
</comment>
<proteinExistence type="predicted"/>
<evidence type="ECO:0000313" key="2">
    <source>
        <dbReference type="Proteomes" id="UP001489509"/>
    </source>
</evidence>
<protein>
    <submittedName>
        <fullName evidence="1">Uncharacterized protein</fullName>
    </submittedName>
</protein>
<dbReference type="RefSeq" id="WP_349220866.1">
    <property type="nucleotide sequence ID" value="NZ_JBBMFD010000033.1"/>
</dbReference>
<accession>A0ABV1E2W1</accession>
<gene>
    <name evidence="1" type="ORF">WMO26_12505</name>
</gene>